<comment type="caution">
    <text evidence="2">The sequence shown here is derived from an EMBL/GenBank/DDBJ whole genome shotgun (WGS) entry which is preliminary data.</text>
</comment>
<proteinExistence type="predicted"/>
<organism evidence="2 3">
    <name type="scientific">Alistipes hominis</name>
    <dbReference type="NCBI Taxonomy" id="2763015"/>
    <lineage>
        <taxon>Bacteria</taxon>
        <taxon>Pseudomonadati</taxon>
        <taxon>Bacteroidota</taxon>
        <taxon>Bacteroidia</taxon>
        <taxon>Bacteroidales</taxon>
        <taxon>Rikenellaceae</taxon>
        <taxon>Alistipes</taxon>
    </lineage>
</organism>
<dbReference type="InterPro" id="IPR038765">
    <property type="entry name" value="Papain-like_cys_pep_sf"/>
</dbReference>
<evidence type="ECO:0000259" key="1">
    <source>
        <dbReference type="SMART" id="SM00460"/>
    </source>
</evidence>
<dbReference type="Proteomes" id="UP000636891">
    <property type="component" value="Unassembled WGS sequence"/>
</dbReference>
<reference evidence="2 3" key="1">
    <citation type="submission" date="2020-08" db="EMBL/GenBank/DDBJ databases">
        <title>Genome public.</title>
        <authorList>
            <person name="Liu C."/>
            <person name="Sun Q."/>
        </authorList>
    </citation>
    <scope>NUCLEOTIDE SEQUENCE [LARGE SCALE GENOMIC DNA]</scope>
    <source>
        <strain evidence="2 3">New-7</strain>
    </source>
</reference>
<dbReference type="SMART" id="SM00460">
    <property type="entry name" value="TGc"/>
    <property type="match status" value="1"/>
</dbReference>
<dbReference type="Gene3D" id="3.10.620.30">
    <property type="match status" value="1"/>
</dbReference>
<keyword evidence="3" id="KW-1185">Reference proteome</keyword>
<dbReference type="InterPro" id="IPR002931">
    <property type="entry name" value="Transglutaminase-like"/>
</dbReference>
<name>A0ABR7CL71_9BACT</name>
<dbReference type="RefSeq" id="WP_118655600.1">
    <property type="nucleotide sequence ID" value="NZ_JACOOK010000002.1"/>
</dbReference>
<dbReference type="SUPFAM" id="SSF54001">
    <property type="entry name" value="Cysteine proteinases"/>
    <property type="match status" value="1"/>
</dbReference>
<gene>
    <name evidence="2" type="ORF">H8S08_05120</name>
</gene>
<evidence type="ECO:0000313" key="2">
    <source>
        <dbReference type="EMBL" id="MBC5616402.1"/>
    </source>
</evidence>
<evidence type="ECO:0000313" key="3">
    <source>
        <dbReference type="Proteomes" id="UP000636891"/>
    </source>
</evidence>
<dbReference type="EMBL" id="JACOOK010000002">
    <property type="protein sequence ID" value="MBC5616402.1"/>
    <property type="molecule type" value="Genomic_DNA"/>
</dbReference>
<sequence length="471" mass="54091">MNLFKFFCPVLLGALVSCAGRSDWRKDASNLIGEGRFSQLDSLLEEAEPGASEQELRAIDSLREVMRRLRIEFCYNEEQILSRIRQRVSDTVSPEQIRRWEKSGKLEMRRIDSRKRYFSRSVGNLILLAPELEGLRRIDSSEIGFRERHAARVIAATDSLGMCTNPVTMTIRYTLVVEPDAVPEGDTIRCWLPYPQEGLPRQTGVELISAWPERYVVAPKGTPQRSICFEQPARRDSATVFRLAFRVTTRAQYFDPEELSKRVEPYDTLSEVYRKYTAQRPPHLVFSERIERKARELAGGETDPVRIVSRIYDWIDDIPWAGAIEYGVIPNIPEYVLDAGHGDCGQVSLLLIAMLRSVGIPARWESGWMLHPGHVGLHDWGSVYYEGVGWVPLDISFGKLAASADPAVRDFYKTGMDSYRLVVNSDYGYPFDPPKRHMRSEPVDFQRGEAETSERNLYFDEWDYHMDVTYE</sequence>
<dbReference type="Pfam" id="PF01841">
    <property type="entry name" value="Transglut_core"/>
    <property type="match status" value="1"/>
</dbReference>
<accession>A0ABR7CL71</accession>
<feature type="domain" description="Transglutaminase-like" evidence="1">
    <location>
        <begin position="336"/>
        <end position="397"/>
    </location>
</feature>
<dbReference type="PANTHER" id="PTHR38339:SF1">
    <property type="entry name" value="TRANSGLUTAMINASE-LIKE DOMAIN-CONTAINING PROTEIN"/>
    <property type="match status" value="1"/>
</dbReference>
<protein>
    <submittedName>
        <fullName evidence="2">Transglutaminase domain-containing protein</fullName>
    </submittedName>
</protein>
<dbReference type="PANTHER" id="PTHR38339">
    <property type="entry name" value="TRANSGLUTAMINASE DOMAIN PROTEIN"/>
    <property type="match status" value="1"/>
</dbReference>